<dbReference type="NCBIfam" id="TIGR00765">
    <property type="entry name" value="yihY_not_rbn"/>
    <property type="match status" value="1"/>
</dbReference>
<reference evidence="8" key="1">
    <citation type="submission" date="2018-03" db="EMBL/GenBank/DDBJ databases">
        <authorList>
            <person name="Zecchin S."/>
        </authorList>
    </citation>
    <scope>NUCLEOTIDE SEQUENCE [LARGE SCALE GENOMIC DNA]</scope>
</reference>
<feature type="transmembrane region" description="Helical" evidence="6">
    <location>
        <begin position="238"/>
        <end position="262"/>
    </location>
</feature>
<feature type="transmembrane region" description="Helical" evidence="6">
    <location>
        <begin position="202"/>
        <end position="226"/>
    </location>
</feature>
<accession>A0A2U3QK22</accession>
<organism evidence="7 8">
    <name type="scientific">Candidatus Sulfobium mesophilum</name>
    <dbReference type="NCBI Taxonomy" id="2016548"/>
    <lineage>
        <taxon>Bacteria</taxon>
        <taxon>Pseudomonadati</taxon>
        <taxon>Nitrospirota</taxon>
        <taxon>Nitrospiria</taxon>
        <taxon>Nitrospirales</taxon>
        <taxon>Nitrospiraceae</taxon>
        <taxon>Candidatus Sulfobium</taxon>
    </lineage>
</organism>
<keyword evidence="4 6" id="KW-1133">Transmembrane helix</keyword>
<comment type="subcellular location">
    <subcellularLocation>
        <location evidence="1">Cell membrane</location>
        <topology evidence="1">Multi-pass membrane protein</topology>
    </subcellularLocation>
</comment>
<dbReference type="PIRSF" id="PIRSF035875">
    <property type="entry name" value="RNase_BN"/>
    <property type="match status" value="1"/>
</dbReference>
<evidence type="ECO:0000313" key="8">
    <source>
        <dbReference type="Proteomes" id="UP000245125"/>
    </source>
</evidence>
<evidence type="ECO:0000256" key="4">
    <source>
        <dbReference type="ARBA" id="ARBA00022989"/>
    </source>
</evidence>
<evidence type="ECO:0000256" key="3">
    <source>
        <dbReference type="ARBA" id="ARBA00022692"/>
    </source>
</evidence>
<dbReference type="OrthoDB" id="9790782at2"/>
<evidence type="ECO:0000256" key="2">
    <source>
        <dbReference type="ARBA" id="ARBA00022475"/>
    </source>
</evidence>
<sequence length="274" mass="30819">MAYLRLIGKSAVDFYRDGGMMLAGSLSYFIVTALVPFCMFLTTLLGFFLGYYPEFHAFVQGRLTNLFPSVTAGITHEIINLISYKGLGKIGIILYGFMSYQVFASMENSLNVVFKVNRRRNIIYSILISLLAVTGIIVLLIVSFGAASVIPFLNALKPYFPDVRVGKLTALLIRFVLPFVLVLFTVTLMYKLLPRVKVKMLNAIQGALFTTIFLEMAKHIFTWYVVSIAHLGKIYGSLTAFIFFLLWMFYSSCIFLMGAEMVHNLGRKGRPRAA</sequence>
<keyword evidence="3 6" id="KW-0812">Transmembrane</keyword>
<evidence type="ECO:0000256" key="5">
    <source>
        <dbReference type="ARBA" id="ARBA00023136"/>
    </source>
</evidence>
<dbReference type="EMBL" id="OUUY01000119">
    <property type="protein sequence ID" value="SPQ01763.1"/>
    <property type="molecule type" value="Genomic_DNA"/>
</dbReference>
<evidence type="ECO:0000256" key="6">
    <source>
        <dbReference type="SAM" id="Phobius"/>
    </source>
</evidence>
<feature type="transmembrane region" description="Helical" evidence="6">
    <location>
        <begin position="122"/>
        <end position="150"/>
    </location>
</feature>
<feature type="transmembrane region" description="Helical" evidence="6">
    <location>
        <begin position="26"/>
        <end position="51"/>
    </location>
</feature>
<protein>
    <submittedName>
        <fullName evidence="7">Putative YihY family protein</fullName>
    </submittedName>
</protein>
<dbReference type="Pfam" id="PF03631">
    <property type="entry name" value="Virul_fac_BrkB"/>
    <property type="match status" value="1"/>
</dbReference>
<dbReference type="InterPro" id="IPR017039">
    <property type="entry name" value="Virul_fac_BrkB"/>
</dbReference>
<dbReference type="PANTHER" id="PTHR30213">
    <property type="entry name" value="INNER MEMBRANE PROTEIN YHJD"/>
    <property type="match status" value="1"/>
</dbReference>
<evidence type="ECO:0000313" key="7">
    <source>
        <dbReference type="EMBL" id="SPQ01763.1"/>
    </source>
</evidence>
<keyword evidence="5 6" id="KW-0472">Membrane</keyword>
<gene>
    <name evidence="7" type="ORF">NBG4_70026</name>
</gene>
<dbReference type="GO" id="GO:0005886">
    <property type="term" value="C:plasma membrane"/>
    <property type="evidence" value="ECO:0007669"/>
    <property type="project" value="UniProtKB-SubCell"/>
</dbReference>
<evidence type="ECO:0000256" key="1">
    <source>
        <dbReference type="ARBA" id="ARBA00004651"/>
    </source>
</evidence>
<dbReference type="AlphaFoldDB" id="A0A2U3QK22"/>
<feature type="transmembrane region" description="Helical" evidence="6">
    <location>
        <begin position="170"/>
        <end position="190"/>
    </location>
</feature>
<keyword evidence="8" id="KW-1185">Reference proteome</keyword>
<name>A0A2U3QK22_9BACT</name>
<keyword evidence="2" id="KW-1003">Cell membrane</keyword>
<proteinExistence type="predicted"/>
<dbReference type="PANTHER" id="PTHR30213:SF0">
    <property type="entry name" value="UPF0761 MEMBRANE PROTEIN YIHY"/>
    <property type="match status" value="1"/>
</dbReference>
<dbReference type="Proteomes" id="UP000245125">
    <property type="component" value="Unassembled WGS sequence"/>
</dbReference>
<feature type="transmembrane region" description="Helical" evidence="6">
    <location>
        <begin position="90"/>
        <end position="110"/>
    </location>
</feature>